<keyword evidence="4" id="KW-0574">Periplasm</keyword>
<proteinExistence type="predicted"/>
<accession>A0A934Q934</accession>
<name>A0A934Q934_9MICO</name>
<dbReference type="Pfam" id="PF13416">
    <property type="entry name" value="SBP_bac_8"/>
    <property type="match status" value="1"/>
</dbReference>
<sequence>MRSKTTRILRTGALVAGGALLLSACGGGGSEEGGSGGDGSLTFVTFGSAFQEAQEVAFVDPFSEETGADITVDSPTDLSKLKVMVETGDPEWDVYLAGSAESFAYCGTLFEELDFSGIERDDFAEGTISDCGIPVDTYSYVVAYNTETYGDTPPTSLEDFFDLEKYPGTRAMSGDPAEGNLELALMADGVDSSELYPIDYDRAFAKLDEIKAETVFWSSGAEQVEMMESKRADMVLAWSGRGFEAVENGAPYAPMWDRNAYHWASLAIVKGSANTDLAQQFIDFSVSPEPQAAFAESIAYGAANLRATPELNPEAAEWDSGAEDHRDQSWSIDPEWWGENAEEVLSRWTSWTAG</sequence>
<comment type="caution">
    <text evidence="6">The sequence shown here is derived from an EMBL/GenBank/DDBJ whole genome shotgun (WGS) entry which is preliminary data.</text>
</comment>
<feature type="signal peptide" evidence="5">
    <location>
        <begin position="1"/>
        <end position="24"/>
    </location>
</feature>
<dbReference type="SUPFAM" id="SSF53850">
    <property type="entry name" value="Periplasmic binding protein-like II"/>
    <property type="match status" value="1"/>
</dbReference>
<dbReference type="GO" id="GO:0030288">
    <property type="term" value="C:outer membrane-bounded periplasmic space"/>
    <property type="evidence" value="ECO:0007669"/>
    <property type="project" value="TreeGrafter"/>
</dbReference>
<dbReference type="PANTHER" id="PTHR30006:SF3">
    <property type="entry name" value="THIAMINE-BINDING PERIPLASMIC PROTEIN"/>
    <property type="match status" value="1"/>
</dbReference>
<dbReference type="CDD" id="cd13589">
    <property type="entry name" value="PBP2_polyamine_RpCGA009"/>
    <property type="match status" value="1"/>
</dbReference>
<dbReference type="InterPro" id="IPR006059">
    <property type="entry name" value="SBP"/>
</dbReference>
<dbReference type="PROSITE" id="PS51257">
    <property type="entry name" value="PROKAR_LIPOPROTEIN"/>
    <property type="match status" value="1"/>
</dbReference>
<evidence type="ECO:0000256" key="4">
    <source>
        <dbReference type="ARBA" id="ARBA00022764"/>
    </source>
</evidence>
<gene>
    <name evidence="6" type="ORF">JD276_13925</name>
</gene>
<dbReference type="EMBL" id="JAEHOH010000021">
    <property type="protein sequence ID" value="MBK0420131.1"/>
    <property type="molecule type" value="Genomic_DNA"/>
</dbReference>
<dbReference type="PANTHER" id="PTHR30006">
    <property type="entry name" value="THIAMINE-BINDING PERIPLASMIC PROTEIN-RELATED"/>
    <property type="match status" value="1"/>
</dbReference>
<dbReference type="GO" id="GO:0030976">
    <property type="term" value="F:thiamine pyrophosphate binding"/>
    <property type="evidence" value="ECO:0007669"/>
    <property type="project" value="TreeGrafter"/>
</dbReference>
<comment type="subcellular location">
    <subcellularLocation>
        <location evidence="1">Periplasm</location>
    </subcellularLocation>
</comment>
<keyword evidence="3 5" id="KW-0732">Signal</keyword>
<evidence type="ECO:0000313" key="6">
    <source>
        <dbReference type="EMBL" id="MBK0420131.1"/>
    </source>
</evidence>
<dbReference type="AlphaFoldDB" id="A0A934Q934"/>
<evidence type="ECO:0000256" key="5">
    <source>
        <dbReference type="SAM" id="SignalP"/>
    </source>
</evidence>
<organism evidence="6 7">
    <name type="scientific">Leucobacter chromiisoli</name>
    <dbReference type="NCBI Taxonomy" id="2796471"/>
    <lineage>
        <taxon>Bacteria</taxon>
        <taxon>Bacillati</taxon>
        <taxon>Actinomycetota</taxon>
        <taxon>Actinomycetes</taxon>
        <taxon>Micrococcales</taxon>
        <taxon>Microbacteriaceae</taxon>
        <taxon>Leucobacter</taxon>
    </lineage>
</organism>
<evidence type="ECO:0000256" key="2">
    <source>
        <dbReference type="ARBA" id="ARBA00022448"/>
    </source>
</evidence>
<dbReference type="GO" id="GO:0030975">
    <property type="term" value="F:thiamine binding"/>
    <property type="evidence" value="ECO:0007669"/>
    <property type="project" value="TreeGrafter"/>
</dbReference>
<keyword evidence="2" id="KW-0813">Transport</keyword>
<dbReference type="Gene3D" id="3.40.190.10">
    <property type="entry name" value="Periplasmic binding protein-like II"/>
    <property type="match status" value="2"/>
</dbReference>
<keyword evidence="7" id="KW-1185">Reference proteome</keyword>
<feature type="chain" id="PRO_5039108547" evidence="5">
    <location>
        <begin position="25"/>
        <end position="354"/>
    </location>
</feature>
<evidence type="ECO:0000256" key="1">
    <source>
        <dbReference type="ARBA" id="ARBA00004418"/>
    </source>
</evidence>
<evidence type="ECO:0000256" key="3">
    <source>
        <dbReference type="ARBA" id="ARBA00022729"/>
    </source>
</evidence>
<reference evidence="6" key="1">
    <citation type="submission" date="2020-12" db="EMBL/GenBank/DDBJ databases">
        <title>Leucobacter sp. CAS1, isolated from Chromium sludge.</title>
        <authorList>
            <person name="Xu Z."/>
        </authorList>
    </citation>
    <scope>NUCLEOTIDE SEQUENCE</scope>
    <source>
        <strain evidence="6">CSA1</strain>
    </source>
</reference>
<dbReference type="RefSeq" id="WP_200116267.1">
    <property type="nucleotide sequence ID" value="NZ_JAEHOH010000021.1"/>
</dbReference>
<dbReference type="Proteomes" id="UP000608530">
    <property type="component" value="Unassembled WGS sequence"/>
</dbReference>
<dbReference type="GO" id="GO:0015888">
    <property type="term" value="P:thiamine transport"/>
    <property type="evidence" value="ECO:0007669"/>
    <property type="project" value="TreeGrafter"/>
</dbReference>
<protein>
    <submittedName>
        <fullName evidence="6">ABC transporter substrate-binding protein</fullName>
    </submittedName>
</protein>
<evidence type="ECO:0000313" key="7">
    <source>
        <dbReference type="Proteomes" id="UP000608530"/>
    </source>
</evidence>